<dbReference type="PANTHER" id="PTHR24348">
    <property type="entry name" value="SERINE/THREONINE-PROTEIN KINASE UNC-51-RELATED"/>
    <property type="match status" value="1"/>
</dbReference>
<evidence type="ECO:0000313" key="4">
    <source>
        <dbReference type="EMBL" id="CRL20035.1"/>
    </source>
</evidence>
<evidence type="ECO:0000313" key="5">
    <source>
        <dbReference type="Proteomes" id="UP000053732"/>
    </source>
</evidence>
<keyword evidence="5" id="KW-1185">Reference proteome</keyword>
<proteinExistence type="predicted"/>
<dbReference type="SUPFAM" id="SSF56112">
    <property type="entry name" value="Protein kinase-like (PK-like)"/>
    <property type="match status" value="1"/>
</dbReference>
<evidence type="ECO:0000259" key="3">
    <source>
        <dbReference type="PROSITE" id="PS50011"/>
    </source>
</evidence>
<dbReference type="EMBL" id="HG793136">
    <property type="protein sequence ID" value="CRL20035.1"/>
    <property type="molecule type" value="Genomic_DNA"/>
</dbReference>
<dbReference type="GO" id="GO:0034045">
    <property type="term" value="C:phagophore assembly site membrane"/>
    <property type="evidence" value="ECO:0007669"/>
    <property type="project" value="UniProtKB-SubCell"/>
</dbReference>
<evidence type="ECO:0000256" key="1">
    <source>
        <dbReference type="ARBA" id="ARBA00004623"/>
    </source>
</evidence>
<dbReference type="Pfam" id="PF00069">
    <property type="entry name" value="Pkinase"/>
    <property type="match status" value="1"/>
</dbReference>
<dbReference type="InterPro" id="IPR045269">
    <property type="entry name" value="Atg1-like"/>
</dbReference>
<keyword evidence="4" id="KW-0808">Transferase</keyword>
<dbReference type="PROSITE" id="PS50011">
    <property type="entry name" value="PROTEIN_KINASE_DOM"/>
    <property type="match status" value="1"/>
</dbReference>
<dbReference type="PANTHER" id="PTHR24348:SF71">
    <property type="entry name" value="PROTEIN KINASE DOMAIN-CONTAINING PROTEIN"/>
    <property type="match status" value="1"/>
</dbReference>
<protein>
    <recommendedName>
        <fullName evidence="2">Autophagy-related protein 1</fullName>
    </recommendedName>
</protein>
<sequence length="274" mass="31163">MNGPRHFVDDEGHYIKPHTILDTGDAAVVVHREDVAIKMAIVYKNDTLEKVEENRSKIRREQEVWRRIQPKFDSPVEGIVHCLALRGDTIEMRYMSGGTLSKWLKSRARPSIDLQRQWFRQLTIGLHNLHQRRIIHSDILTRNILLDGSLNVAICDLGASSIMPIDTIMEDTVDEYNCSIWTDICQLGLVFYEIVTGRETGISLYDNSGGDNSVARFPSRHILPPVGTRIWARDIIETCWREGGYGAAGAAGILAKLDKFQGWCRRYDVSSIRV</sequence>
<keyword evidence="4" id="KW-0418">Kinase</keyword>
<dbReference type="InterPro" id="IPR000719">
    <property type="entry name" value="Prot_kinase_dom"/>
</dbReference>
<dbReference type="InterPro" id="IPR011009">
    <property type="entry name" value="Kinase-like_dom_sf"/>
</dbReference>
<gene>
    <name evidence="4" type="ORF">PCAMFM013_S003g000827</name>
</gene>
<dbReference type="Gene3D" id="1.10.510.10">
    <property type="entry name" value="Transferase(Phosphotransferase) domain 1"/>
    <property type="match status" value="1"/>
</dbReference>
<dbReference type="GO" id="GO:0004674">
    <property type="term" value="F:protein serine/threonine kinase activity"/>
    <property type="evidence" value="ECO:0007669"/>
    <property type="project" value="InterPro"/>
</dbReference>
<name>A0A0G4P141_PENC3</name>
<organism evidence="4 5">
    <name type="scientific">Penicillium camemberti (strain FM 013)</name>
    <dbReference type="NCBI Taxonomy" id="1429867"/>
    <lineage>
        <taxon>Eukaryota</taxon>
        <taxon>Fungi</taxon>
        <taxon>Dikarya</taxon>
        <taxon>Ascomycota</taxon>
        <taxon>Pezizomycotina</taxon>
        <taxon>Eurotiomycetes</taxon>
        <taxon>Eurotiomycetidae</taxon>
        <taxon>Eurotiales</taxon>
        <taxon>Aspergillaceae</taxon>
        <taxon>Penicillium</taxon>
    </lineage>
</organism>
<accession>A0A0G4P141</accession>
<evidence type="ECO:0000256" key="2">
    <source>
        <dbReference type="ARBA" id="ARBA00030237"/>
    </source>
</evidence>
<comment type="subcellular location">
    <subcellularLocation>
        <location evidence="1">Preautophagosomal structure membrane</location>
        <topology evidence="1">Peripheral membrane protein</topology>
    </subcellularLocation>
</comment>
<feature type="domain" description="Protein kinase" evidence="3">
    <location>
        <begin position="1"/>
        <end position="274"/>
    </location>
</feature>
<reference evidence="4 5" key="1">
    <citation type="journal article" date="2014" name="Nat. Commun.">
        <title>Multiple recent horizontal transfers of a large genomic region in cheese making fungi.</title>
        <authorList>
            <person name="Cheeseman K."/>
            <person name="Ropars J."/>
            <person name="Renault P."/>
            <person name="Dupont J."/>
            <person name="Gouzy J."/>
            <person name="Branca A."/>
            <person name="Abraham A.L."/>
            <person name="Ceppi M."/>
            <person name="Conseiller E."/>
            <person name="Debuchy R."/>
            <person name="Malagnac F."/>
            <person name="Goarin A."/>
            <person name="Silar P."/>
            <person name="Lacoste S."/>
            <person name="Sallet E."/>
            <person name="Bensimon A."/>
            <person name="Giraud T."/>
            <person name="Brygoo Y."/>
        </authorList>
    </citation>
    <scope>NUCLEOTIDE SEQUENCE [LARGE SCALE GENOMIC DNA]</scope>
    <source>
        <strain evidence="5">FM 013</strain>
    </source>
</reference>
<dbReference type="Proteomes" id="UP000053732">
    <property type="component" value="Unassembled WGS sequence"/>
</dbReference>
<dbReference type="GO" id="GO:0010506">
    <property type="term" value="P:regulation of autophagy"/>
    <property type="evidence" value="ECO:0007669"/>
    <property type="project" value="InterPro"/>
</dbReference>
<dbReference type="AlphaFoldDB" id="A0A0G4P141"/>
<dbReference type="GO" id="GO:0005524">
    <property type="term" value="F:ATP binding"/>
    <property type="evidence" value="ECO:0007669"/>
    <property type="project" value="InterPro"/>
</dbReference>